<proteinExistence type="predicted"/>
<reference evidence="2 3" key="1">
    <citation type="submission" date="2024-06" db="EMBL/GenBank/DDBJ databases">
        <title>The Natural Products Discovery Center: Release of the First 8490 Sequenced Strains for Exploring Actinobacteria Biosynthetic Diversity.</title>
        <authorList>
            <person name="Kalkreuter E."/>
            <person name="Kautsar S.A."/>
            <person name="Yang D."/>
            <person name="Bader C.D."/>
            <person name="Teijaro C.N."/>
            <person name="Fluegel L."/>
            <person name="Davis C.M."/>
            <person name="Simpson J.R."/>
            <person name="Lauterbach L."/>
            <person name="Steele A.D."/>
            <person name="Gui C."/>
            <person name="Meng S."/>
            <person name="Li G."/>
            <person name="Viehrig K."/>
            <person name="Ye F."/>
            <person name="Su P."/>
            <person name="Kiefer A.F."/>
            <person name="Nichols A."/>
            <person name="Cepeda A.J."/>
            <person name="Yan W."/>
            <person name="Fan B."/>
            <person name="Jiang Y."/>
            <person name="Adhikari A."/>
            <person name="Zheng C.-J."/>
            <person name="Schuster L."/>
            <person name="Cowan T.M."/>
            <person name="Smanski M.J."/>
            <person name="Chevrette M.G."/>
            <person name="De Carvalho L.P.S."/>
            <person name="Shen B."/>
        </authorList>
    </citation>
    <scope>NUCLEOTIDE SEQUENCE [LARGE SCALE GENOMIC DNA]</scope>
    <source>
        <strain evidence="2 3">NPDC019434</strain>
    </source>
</reference>
<feature type="compositionally biased region" description="Basic and acidic residues" evidence="1">
    <location>
        <begin position="30"/>
        <end position="43"/>
    </location>
</feature>
<dbReference type="EMBL" id="JBEYBR010000038">
    <property type="protein sequence ID" value="MEU2123382.1"/>
    <property type="molecule type" value="Genomic_DNA"/>
</dbReference>
<evidence type="ECO:0000256" key="1">
    <source>
        <dbReference type="SAM" id="MobiDB-lite"/>
    </source>
</evidence>
<accession>A0ABV2XBU8</accession>
<comment type="caution">
    <text evidence="2">The sequence shown here is derived from an EMBL/GenBank/DDBJ whole genome shotgun (WGS) entry which is preliminary data.</text>
</comment>
<sequence length="43" mass="4635">MNSETTKRLVTRAAQSSAVGGTLGRPMRAQRGEPDHSRLQILG</sequence>
<evidence type="ECO:0000313" key="3">
    <source>
        <dbReference type="Proteomes" id="UP001550535"/>
    </source>
</evidence>
<gene>
    <name evidence="2" type="ORF">ABZ507_16360</name>
</gene>
<keyword evidence="3" id="KW-1185">Reference proteome</keyword>
<protein>
    <submittedName>
        <fullName evidence="2">Uncharacterized protein</fullName>
    </submittedName>
</protein>
<organism evidence="2 3">
    <name type="scientific">Nocardia niwae</name>
    <dbReference type="NCBI Taxonomy" id="626084"/>
    <lineage>
        <taxon>Bacteria</taxon>
        <taxon>Bacillati</taxon>
        <taxon>Actinomycetota</taxon>
        <taxon>Actinomycetes</taxon>
        <taxon>Mycobacteriales</taxon>
        <taxon>Nocardiaceae</taxon>
        <taxon>Nocardia</taxon>
    </lineage>
</organism>
<evidence type="ECO:0000313" key="2">
    <source>
        <dbReference type="EMBL" id="MEU2123382.1"/>
    </source>
</evidence>
<dbReference type="Proteomes" id="UP001550535">
    <property type="component" value="Unassembled WGS sequence"/>
</dbReference>
<name>A0ABV2XBU8_9NOCA</name>
<dbReference type="RefSeq" id="WP_281180615.1">
    <property type="nucleotide sequence ID" value="NZ_JBEYBR010000038.1"/>
</dbReference>
<feature type="region of interest" description="Disordered" evidence="1">
    <location>
        <begin position="1"/>
        <end position="43"/>
    </location>
</feature>